<accession>A0AAD5KFZ5</accession>
<dbReference type="EMBL" id="WJBH02000022">
    <property type="protein sequence ID" value="KAI9551262.1"/>
    <property type="molecule type" value="Genomic_DNA"/>
</dbReference>
<dbReference type="AlphaFoldDB" id="A0AAD5KFZ5"/>
<evidence type="ECO:0000313" key="1">
    <source>
        <dbReference type="EMBL" id="KAI9551262.1"/>
    </source>
</evidence>
<reference evidence="1" key="1">
    <citation type="submission" date="2022-05" db="EMBL/GenBank/DDBJ databases">
        <title>A multi-omics perspective on studying reproductive biology in Daphnia sinensis.</title>
        <authorList>
            <person name="Jia J."/>
        </authorList>
    </citation>
    <scope>NUCLEOTIDE SEQUENCE</scope>
    <source>
        <strain evidence="1">WSL</strain>
    </source>
</reference>
<protein>
    <recommendedName>
        <fullName evidence="3">Cc8L18.2-like protein</fullName>
    </recommendedName>
</protein>
<name>A0AAD5KFZ5_9CRUS</name>
<proteinExistence type="predicted"/>
<comment type="caution">
    <text evidence="1">The sequence shown here is derived from an EMBL/GenBank/DDBJ whole genome shotgun (WGS) entry which is preliminary data.</text>
</comment>
<evidence type="ECO:0008006" key="3">
    <source>
        <dbReference type="Google" id="ProtNLM"/>
    </source>
</evidence>
<dbReference type="PANTHER" id="PTHR46601">
    <property type="entry name" value="ULP_PROTEASE DOMAIN-CONTAINING PROTEIN"/>
    <property type="match status" value="1"/>
</dbReference>
<keyword evidence="2" id="KW-1185">Reference proteome</keyword>
<dbReference type="PANTHER" id="PTHR46601:SF1">
    <property type="entry name" value="ADF-H DOMAIN-CONTAINING PROTEIN"/>
    <property type="match status" value="1"/>
</dbReference>
<gene>
    <name evidence="1" type="ORF">GHT06_002335</name>
</gene>
<evidence type="ECO:0000313" key="2">
    <source>
        <dbReference type="Proteomes" id="UP000820818"/>
    </source>
</evidence>
<organism evidence="1 2">
    <name type="scientific">Daphnia sinensis</name>
    <dbReference type="NCBI Taxonomy" id="1820382"/>
    <lineage>
        <taxon>Eukaryota</taxon>
        <taxon>Metazoa</taxon>
        <taxon>Ecdysozoa</taxon>
        <taxon>Arthropoda</taxon>
        <taxon>Crustacea</taxon>
        <taxon>Branchiopoda</taxon>
        <taxon>Diplostraca</taxon>
        <taxon>Cladocera</taxon>
        <taxon>Anomopoda</taxon>
        <taxon>Daphniidae</taxon>
        <taxon>Daphnia</taxon>
        <taxon>Daphnia similis group</taxon>
    </lineage>
</organism>
<dbReference type="Proteomes" id="UP000820818">
    <property type="component" value="Unassembled WGS sequence"/>
</dbReference>
<sequence length="538" mass="60830">MDAVRNKISTSKDRKERYSLLTLAPHSWSVPQVATYFDVTLHAAKMSAALTVESGILPEIKGPKVRGRIITEDDIQRMVDFYTSDEYTRQLPGIKNVKSIKQGNKRVKVQKRLLLMNLNELYAEYKKQSTVLGYQTFGFSVFASKRPANVVTVGSSGTHSRHCFMDKIVCSVSNKTCMVDRCSSCPGEAALHEFLIELTTEEDDDISYKKWTQTDGTKLETITEDKEEFIESLVKMISKLTKHHYVARCQSAHFALCKSEVQPDSCVLVSDFSENFAFVIQDCIQGYYWMNDHATLLPFMGIMRKEDGSKIIYWTDGAASQYKNKKNFANLCCHEVDFGLSAEWHFFASCHGKSACDGIGGTLKRLARLASLQRHSANQITTPQELFHWATENVDFKTFYVSSDEVMTNQDVIQQRMDEAIPVRGTRGYHCYIPLNLYQISASSLSGLESEFNIYDVLPNNDVFQFESCSVNDYIACIYEENGLWYVAQISQIDQVNQEYVVNFLSPDGESGFHKGFKLTSKSASVGPQSVLLKMSSI</sequence>